<feature type="binding site" evidence="6">
    <location>
        <begin position="317"/>
        <end position="324"/>
    </location>
    <ligand>
        <name>substrate</name>
    </ligand>
</feature>
<dbReference type="PANTHER" id="PTHR10606">
    <property type="entry name" value="6-PHOSPHOFRUCTO-2-KINASE/FRUCTOSE-2,6-BISPHOSPHATASE"/>
    <property type="match status" value="1"/>
</dbReference>
<dbReference type="InterPro" id="IPR001345">
    <property type="entry name" value="PG/BPGM_mutase_AS"/>
</dbReference>
<dbReference type="InterPro" id="IPR027417">
    <property type="entry name" value="P-loop_NTPase"/>
</dbReference>
<dbReference type="PROSITE" id="PS00175">
    <property type="entry name" value="PG_MUTASE"/>
    <property type="match status" value="1"/>
</dbReference>
<gene>
    <name evidence="8" type="ORF">BDN70DRAFT_884916</name>
</gene>
<dbReference type="SUPFAM" id="SSF53254">
    <property type="entry name" value="Phosphoglycerate mutase-like"/>
    <property type="match status" value="1"/>
</dbReference>
<evidence type="ECO:0000256" key="4">
    <source>
        <dbReference type="ARBA" id="ARBA00022801"/>
    </source>
</evidence>
<dbReference type="GO" id="GO:0006000">
    <property type="term" value="P:fructose metabolic process"/>
    <property type="evidence" value="ECO:0007669"/>
    <property type="project" value="InterPro"/>
</dbReference>
<keyword evidence="3" id="KW-0547">Nucleotide-binding</keyword>
<keyword evidence="4" id="KW-0378">Hydrolase</keyword>
<comment type="similarity">
    <text evidence="1">In the C-terminal section; belongs to the phosphoglycerate mutase family.</text>
</comment>
<dbReference type="GO" id="GO:0005524">
    <property type="term" value="F:ATP binding"/>
    <property type="evidence" value="ECO:0007669"/>
    <property type="project" value="UniProtKB-KW"/>
</dbReference>
<dbReference type="Gene3D" id="3.40.50.300">
    <property type="entry name" value="P-loop containing nucleotide triphosphate hydrolases"/>
    <property type="match status" value="1"/>
</dbReference>
<dbReference type="PIRSF" id="PIRSF000709">
    <property type="entry name" value="6PFK_2-Ptase"/>
    <property type="match status" value="1"/>
</dbReference>
<dbReference type="EMBL" id="MU155385">
    <property type="protein sequence ID" value="KAF9474310.1"/>
    <property type="molecule type" value="Genomic_DNA"/>
</dbReference>
<dbReference type="Proteomes" id="UP000807469">
    <property type="component" value="Unassembled WGS sequence"/>
</dbReference>
<evidence type="ECO:0000313" key="8">
    <source>
        <dbReference type="EMBL" id="KAF9474310.1"/>
    </source>
</evidence>
<keyword evidence="9" id="KW-1185">Reference proteome</keyword>
<organism evidence="8 9">
    <name type="scientific">Pholiota conissans</name>
    <dbReference type="NCBI Taxonomy" id="109636"/>
    <lineage>
        <taxon>Eukaryota</taxon>
        <taxon>Fungi</taxon>
        <taxon>Dikarya</taxon>
        <taxon>Basidiomycota</taxon>
        <taxon>Agaricomycotina</taxon>
        <taxon>Agaricomycetes</taxon>
        <taxon>Agaricomycetidae</taxon>
        <taxon>Agaricales</taxon>
        <taxon>Agaricineae</taxon>
        <taxon>Strophariaceae</taxon>
        <taxon>Pholiota</taxon>
    </lineage>
</organism>
<evidence type="ECO:0000256" key="3">
    <source>
        <dbReference type="ARBA" id="ARBA00022741"/>
    </source>
</evidence>
<dbReference type="InterPro" id="IPR003094">
    <property type="entry name" value="6Pfruct_kin"/>
</dbReference>
<dbReference type="InterPro" id="IPR029033">
    <property type="entry name" value="His_PPase_superfam"/>
</dbReference>
<dbReference type="AlphaFoldDB" id="A0A9P6CUY8"/>
<dbReference type="GO" id="GO:0006003">
    <property type="term" value="P:fructose 2,6-bisphosphate metabolic process"/>
    <property type="evidence" value="ECO:0007669"/>
    <property type="project" value="InterPro"/>
</dbReference>
<dbReference type="PANTHER" id="PTHR10606:SF44">
    <property type="entry name" value="6-PHOSPHOFRUCTO 2-KINASE_FRUCTOSE 2,6-BISPHOSPHATASE LONG FORM"/>
    <property type="match status" value="1"/>
</dbReference>
<evidence type="ECO:0000256" key="6">
    <source>
        <dbReference type="PIRSR" id="PIRSR613078-2"/>
    </source>
</evidence>
<reference evidence="8" key="1">
    <citation type="submission" date="2020-11" db="EMBL/GenBank/DDBJ databases">
        <authorList>
            <consortium name="DOE Joint Genome Institute"/>
            <person name="Ahrendt S."/>
            <person name="Riley R."/>
            <person name="Andreopoulos W."/>
            <person name="Labutti K."/>
            <person name="Pangilinan J."/>
            <person name="Ruiz-Duenas F.J."/>
            <person name="Barrasa J.M."/>
            <person name="Sanchez-Garcia M."/>
            <person name="Camarero S."/>
            <person name="Miyauchi S."/>
            <person name="Serrano A."/>
            <person name="Linde D."/>
            <person name="Babiker R."/>
            <person name="Drula E."/>
            <person name="Ayuso-Fernandez I."/>
            <person name="Pacheco R."/>
            <person name="Padilla G."/>
            <person name="Ferreira P."/>
            <person name="Barriuso J."/>
            <person name="Kellner H."/>
            <person name="Castanera R."/>
            <person name="Alfaro M."/>
            <person name="Ramirez L."/>
            <person name="Pisabarro A.G."/>
            <person name="Kuo A."/>
            <person name="Tritt A."/>
            <person name="Lipzen A."/>
            <person name="He G."/>
            <person name="Yan M."/>
            <person name="Ng V."/>
            <person name="Cullen D."/>
            <person name="Martin F."/>
            <person name="Rosso M.-N."/>
            <person name="Henrissat B."/>
            <person name="Hibbett D."/>
            <person name="Martinez A.T."/>
            <person name="Grigoriev I.V."/>
        </authorList>
    </citation>
    <scope>NUCLEOTIDE SEQUENCE</scope>
    <source>
        <strain evidence="8">CIRM-BRFM 674</strain>
    </source>
</reference>
<dbReference type="GO" id="GO:0005829">
    <property type="term" value="C:cytosol"/>
    <property type="evidence" value="ECO:0007669"/>
    <property type="project" value="TreeGrafter"/>
</dbReference>
<proteinExistence type="inferred from homology"/>
<dbReference type="OrthoDB" id="267323at2759"/>
<evidence type="ECO:0000313" key="9">
    <source>
        <dbReference type="Proteomes" id="UP000807469"/>
    </source>
</evidence>
<evidence type="ECO:0000256" key="2">
    <source>
        <dbReference type="ARBA" id="ARBA00013067"/>
    </source>
</evidence>
<comment type="caution">
    <text evidence="8">The sequence shown here is derived from an EMBL/GenBank/DDBJ whole genome shotgun (WGS) entry which is preliminary data.</text>
</comment>
<dbReference type="GO" id="GO:0003873">
    <property type="term" value="F:6-phosphofructo-2-kinase activity"/>
    <property type="evidence" value="ECO:0007669"/>
    <property type="project" value="InterPro"/>
</dbReference>
<dbReference type="Gene3D" id="3.40.50.1240">
    <property type="entry name" value="Phosphoglycerate mutase-like"/>
    <property type="match status" value="1"/>
</dbReference>
<keyword evidence="5" id="KW-0067">ATP-binding</keyword>
<dbReference type="SUPFAM" id="SSF52540">
    <property type="entry name" value="P-loop containing nucleoside triphosphate hydrolases"/>
    <property type="match status" value="1"/>
</dbReference>
<dbReference type="FunFam" id="3.40.50.1240:FF:000005">
    <property type="entry name" value="GpmB, Fructose-2,6-bisphosphatase"/>
    <property type="match status" value="1"/>
</dbReference>
<dbReference type="GO" id="GO:0004331">
    <property type="term" value="F:fructose-2,6-bisphosphate 2-phosphatase activity"/>
    <property type="evidence" value="ECO:0007669"/>
    <property type="project" value="UniProtKB-EC"/>
</dbReference>
<dbReference type="FunFam" id="3.40.50.300:FF:000644">
    <property type="entry name" value="GpmB, Fructose-2,6-bisphosphatase"/>
    <property type="match status" value="1"/>
</dbReference>
<dbReference type="InterPro" id="IPR013079">
    <property type="entry name" value="6Phosfructo_kin"/>
</dbReference>
<feature type="binding site" evidence="6">
    <location>
        <position position="368"/>
    </location>
    <ligand>
        <name>substrate</name>
    </ligand>
</feature>
<dbReference type="EC" id="3.1.3.46" evidence="2"/>
<dbReference type="SMART" id="SM00855">
    <property type="entry name" value="PGAM"/>
    <property type="match status" value="1"/>
</dbReference>
<dbReference type="PRINTS" id="PR00991">
    <property type="entry name" value="6PFRUCTKNASE"/>
</dbReference>
<evidence type="ECO:0000256" key="1">
    <source>
        <dbReference type="ARBA" id="ARBA00008408"/>
    </source>
</evidence>
<evidence type="ECO:0000259" key="7">
    <source>
        <dbReference type="Pfam" id="PF01591"/>
    </source>
</evidence>
<dbReference type="Pfam" id="PF00300">
    <property type="entry name" value="His_Phos_1"/>
    <property type="match status" value="1"/>
</dbReference>
<evidence type="ECO:0000256" key="5">
    <source>
        <dbReference type="ARBA" id="ARBA00022840"/>
    </source>
</evidence>
<dbReference type="Pfam" id="PF01591">
    <property type="entry name" value="6PF2K"/>
    <property type="match status" value="1"/>
</dbReference>
<dbReference type="CDD" id="cd07067">
    <property type="entry name" value="HP_PGM_like"/>
    <property type="match status" value="1"/>
</dbReference>
<sequence length="533" mass="59749">MANPNRLTVPGAKVSQDLKLVSGMLQNMKDAGQIPVPYSPGIPPVAFGAGGPMLKRFDESTVVSRKGSQAPTPPMSVKGIGNKVAKPDYSDSKIVLAMVGLPARGKSYLSNKLMIYLKWLEYDVKVFNVGQLRRTRAKQKAQQLGIKEDHTASWFSHENAEANLSREQLAQDSLEMLISWLKQGGNVGIHDATNSTRSRRASIEARVAKEKGIHLIFLESLCDDPAVIAANVALKVSSGDPDYKDTSPEEAKRDFLRRITEYEKVYETITEPHLSYLKIVNVGSQVTVSRIHGYLQSRIAFYLMNLHLKPRSIYLSRHGESQFNVEGKIGGDSLLSPRGMQYATALPALIKDNIGDAPLTVWTSTLRRTIQTASHLEYPKLTWKSLDELDAGVCDGMTYEEIEHAYPDDFANRDEDKFNYRYRGGESYRDVVVRLEPVIMELERQENVLVIGHQAILRCLYAYFHHLPQADLPYIKIPLHTVIKLTPKAYGCDEERYALPIQAVDTHRPKPKAPAPVLQPTTARDYYGIESKE</sequence>
<name>A0A9P6CUY8_9AGAR</name>
<dbReference type="InterPro" id="IPR013078">
    <property type="entry name" value="His_Pase_superF_clade-1"/>
</dbReference>
<protein>
    <recommendedName>
        <fullName evidence="2">fructose-2,6-bisphosphate 2-phosphatase</fullName>
        <ecNumber evidence="2">3.1.3.46</ecNumber>
    </recommendedName>
</protein>
<accession>A0A9P6CUY8</accession>
<feature type="domain" description="6-phosphofructo-2-kinase" evidence="7">
    <location>
        <begin position="86"/>
        <end position="310"/>
    </location>
</feature>